<evidence type="ECO:0008006" key="3">
    <source>
        <dbReference type="Google" id="ProtNLM"/>
    </source>
</evidence>
<gene>
    <name evidence="1" type="ORF">CLV45_3552</name>
</gene>
<evidence type="ECO:0000313" key="1">
    <source>
        <dbReference type="EMBL" id="PJJ52895.1"/>
    </source>
</evidence>
<comment type="caution">
    <text evidence="1">The sequence shown here is derived from an EMBL/GenBank/DDBJ whole genome shotgun (WGS) entry which is preliminary data.</text>
</comment>
<dbReference type="AlphaFoldDB" id="A0A2M9B4L6"/>
<evidence type="ECO:0000313" key="2">
    <source>
        <dbReference type="Proteomes" id="UP000228535"/>
    </source>
</evidence>
<dbReference type="EMBL" id="PGFA01000003">
    <property type="protein sequence ID" value="PJJ52895.1"/>
    <property type="molecule type" value="Genomic_DNA"/>
</dbReference>
<accession>A0A2M9B4L6</accession>
<protein>
    <recommendedName>
        <fullName evidence="3">SpoIIAA-like protein</fullName>
    </recommendedName>
</protein>
<proteinExistence type="predicted"/>
<dbReference type="RefSeq" id="WP_100337813.1">
    <property type="nucleotide sequence ID" value="NZ_PGFA01000003.1"/>
</dbReference>
<name>A0A2M9B4L6_9BACT</name>
<sequence>MSAKWASAIYFQNAAGQLLEDPAGFLRVNWTAAPRQLPDTQALFTHMLMALQRHGWSRILINQVGMPPFSSAEQHWVAQEWVPRAVQAGYRHGAIIVSADVMVRLATAYITTHIQGLPLVYRSFEKAPQAEEWLLQQPSQPE</sequence>
<keyword evidence="2" id="KW-1185">Reference proteome</keyword>
<organism evidence="1 2">
    <name type="scientific">Hymenobacter chitinivorans DSM 11115</name>
    <dbReference type="NCBI Taxonomy" id="1121954"/>
    <lineage>
        <taxon>Bacteria</taxon>
        <taxon>Pseudomonadati</taxon>
        <taxon>Bacteroidota</taxon>
        <taxon>Cytophagia</taxon>
        <taxon>Cytophagales</taxon>
        <taxon>Hymenobacteraceae</taxon>
        <taxon>Hymenobacter</taxon>
    </lineage>
</organism>
<dbReference type="OrthoDB" id="880716at2"/>
<reference evidence="1 2" key="1">
    <citation type="submission" date="2017-11" db="EMBL/GenBank/DDBJ databases">
        <title>Genomic Encyclopedia of Archaeal and Bacterial Type Strains, Phase II (KMG-II): From Individual Species to Whole Genera.</title>
        <authorList>
            <person name="Goeker M."/>
        </authorList>
    </citation>
    <scope>NUCLEOTIDE SEQUENCE [LARGE SCALE GENOMIC DNA]</scope>
    <source>
        <strain evidence="1 2">DSM 11115</strain>
    </source>
</reference>
<dbReference type="Proteomes" id="UP000228535">
    <property type="component" value="Unassembled WGS sequence"/>
</dbReference>